<comment type="caution">
    <text evidence="2">The sequence shown here is derived from an EMBL/GenBank/DDBJ whole genome shotgun (WGS) entry which is preliminary data.</text>
</comment>
<dbReference type="CDD" id="cd01948">
    <property type="entry name" value="EAL"/>
    <property type="match status" value="1"/>
</dbReference>
<organism evidence="2 3">
    <name type="scientific">Fluctibacter corallii</name>
    <dbReference type="NCBI Taxonomy" id="2984329"/>
    <lineage>
        <taxon>Bacteria</taxon>
        <taxon>Pseudomonadati</taxon>
        <taxon>Pseudomonadota</taxon>
        <taxon>Gammaproteobacteria</taxon>
        <taxon>Alteromonadales</taxon>
        <taxon>Alteromonadaceae</taxon>
        <taxon>Fluctibacter</taxon>
    </lineage>
</organism>
<dbReference type="PANTHER" id="PTHR33121">
    <property type="entry name" value="CYCLIC DI-GMP PHOSPHODIESTERASE PDEF"/>
    <property type="match status" value="1"/>
</dbReference>
<dbReference type="PANTHER" id="PTHR33121:SF15">
    <property type="entry name" value="BLUE LIGHT- AND TEMPERATURE-REGULATED ANTIREPRESSOR BLUF"/>
    <property type="match status" value="1"/>
</dbReference>
<gene>
    <name evidence="2" type="ORF">OE749_03000</name>
</gene>
<name>A0ABT3A4P7_9ALTE</name>
<dbReference type="Pfam" id="PF00563">
    <property type="entry name" value="EAL"/>
    <property type="match status" value="1"/>
</dbReference>
<dbReference type="InterPro" id="IPR035919">
    <property type="entry name" value="EAL_sf"/>
</dbReference>
<evidence type="ECO:0000313" key="3">
    <source>
        <dbReference type="Proteomes" id="UP001652504"/>
    </source>
</evidence>
<dbReference type="PROSITE" id="PS50883">
    <property type="entry name" value="EAL"/>
    <property type="match status" value="1"/>
</dbReference>
<reference evidence="2 3" key="1">
    <citation type="submission" date="2022-10" db="EMBL/GenBank/DDBJ databases">
        <title>Aestuariibacter sp. AA17 isolated from Montipora capitata coral fragment.</title>
        <authorList>
            <person name="Emsley S.A."/>
            <person name="Pfannmuller K.M."/>
            <person name="Loughran R.M."/>
            <person name="Shlafstein M."/>
            <person name="Papke E."/>
            <person name="Saw J.H."/>
            <person name="Ushijima B."/>
            <person name="Videau P."/>
        </authorList>
    </citation>
    <scope>NUCLEOTIDE SEQUENCE [LARGE SCALE GENOMIC DNA]</scope>
    <source>
        <strain evidence="2 3">AA17</strain>
    </source>
</reference>
<dbReference type="EMBL" id="JAOWKX010000001">
    <property type="protein sequence ID" value="MCV2883668.1"/>
    <property type="molecule type" value="Genomic_DNA"/>
</dbReference>
<dbReference type="SMART" id="SM00052">
    <property type="entry name" value="EAL"/>
    <property type="match status" value="1"/>
</dbReference>
<feature type="domain" description="EAL" evidence="1">
    <location>
        <begin position="1"/>
        <end position="250"/>
    </location>
</feature>
<dbReference type="RefSeq" id="WP_263710864.1">
    <property type="nucleotide sequence ID" value="NZ_JAOWKX010000001.1"/>
</dbReference>
<dbReference type="Proteomes" id="UP001652504">
    <property type="component" value="Unassembled WGS sequence"/>
</dbReference>
<dbReference type="SUPFAM" id="SSF141868">
    <property type="entry name" value="EAL domain-like"/>
    <property type="match status" value="1"/>
</dbReference>
<keyword evidence="3" id="KW-1185">Reference proteome</keyword>
<evidence type="ECO:0000313" key="2">
    <source>
        <dbReference type="EMBL" id="MCV2883668.1"/>
    </source>
</evidence>
<protein>
    <submittedName>
        <fullName evidence="2">EAL domain-containing protein</fullName>
    </submittedName>
</protein>
<proteinExistence type="predicted"/>
<dbReference type="Gene3D" id="3.20.20.450">
    <property type="entry name" value="EAL domain"/>
    <property type="match status" value="1"/>
</dbReference>
<evidence type="ECO:0000259" key="1">
    <source>
        <dbReference type="PROSITE" id="PS50883"/>
    </source>
</evidence>
<accession>A0ABT3A4P7</accession>
<dbReference type="InterPro" id="IPR050706">
    <property type="entry name" value="Cyclic-di-GMP_PDE-like"/>
</dbReference>
<dbReference type="InterPro" id="IPR001633">
    <property type="entry name" value="EAL_dom"/>
</dbReference>
<sequence length="250" mass="28264">MEEGKNAYKGCEQCKVSGDLDFDFSMAMQPIFDMEMSSVFAYEALVRGKNNEPAYTVLSKVNDHNRYHFDQQCRVKAIQLAAQLGVKEKLSINFLPNAVYKPERCIRTTMHAANQAGFPLEKIMFEFSEMERIDDASHIKGIVDYYRSSGMLTAIDDFGSGHSGLNLLAKLATDFVKLDMALIRNIDKDAKRQSIVSHTLALLRELGIGVIAEGVESQFEHDWLSKHNVRYVQGYYYARPGFESLPELAV</sequence>